<evidence type="ECO:0000256" key="5">
    <source>
        <dbReference type="ARBA" id="ARBA00023125"/>
    </source>
</evidence>
<evidence type="ECO:0000256" key="8">
    <source>
        <dbReference type="PROSITE-ProRule" id="PRU00169"/>
    </source>
</evidence>
<dbReference type="PANTHER" id="PTHR48111">
    <property type="entry name" value="REGULATOR OF RPOS"/>
    <property type="match status" value="1"/>
</dbReference>
<dbReference type="GO" id="GO:0005829">
    <property type="term" value="C:cytosol"/>
    <property type="evidence" value="ECO:0007669"/>
    <property type="project" value="TreeGrafter"/>
</dbReference>
<reference evidence="12" key="1">
    <citation type="submission" date="2020-10" db="EMBL/GenBank/DDBJ databases">
        <authorList>
            <person name="Gilroy R."/>
        </authorList>
    </citation>
    <scope>NUCLEOTIDE SEQUENCE</scope>
    <source>
        <strain evidence="12">ChiHcec3-6078</strain>
    </source>
</reference>
<dbReference type="AlphaFoldDB" id="A0A9D1HZT9"/>
<gene>
    <name evidence="12" type="ORF">IAC50_03745</name>
</gene>
<dbReference type="PROSITE" id="PS51755">
    <property type="entry name" value="OMPR_PHOB"/>
    <property type="match status" value="1"/>
</dbReference>
<dbReference type="Gene3D" id="3.40.50.2300">
    <property type="match status" value="1"/>
</dbReference>
<keyword evidence="3" id="KW-0902">Two-component regulatory system</keyword>
<dbReference type="GO" id="GO:0032993">
    <property type="term" value="C:protein-DNA complex"/>
    <property type="evidence" value="ECO:0007669"/>
    <property type="project" value="TreeGrafter"/>
</dbReference>
<dbReference type="GO" id="GO:0006355">
    <property type="term" value="P:regulation of DNA-templated transcription"/>
    <property type="evidence" value="ECO:0007669"/>
    <property type="project" value="InterPro"/>
</dbReference>
<proteinExistence type="predicted"/>
<dbReference type="Pfam" id="PF00486">
    <property type="entry name" value="Trans_reg_C"/>
    <property type="match status" value="1"/>
</dbReference>
<dbReference type="SMART" id="SM00862">
    <property type="entry name" value="Trans_reg_C"/>
    <property type="match status" value="1"/>
</dbReference>
<feature type="modified residue" description="4-aspartylphosphate" evidence="8">
    <location>
        <position position="54"/>
    </location>
</feature>
<keyword evidence="6" id="KW-0804">Transcription</keyword>
<dbReference type="SMART" id="SM00448">
    <property type="entry name" value="REC"/>
    <property type="match status" value="1"/>
</dbReference>
<dbReference type="SUPFAM" id="SSF46894">
    <property type="entry name" value="C-terminal effector domain of the bipartite response regulators"/>
    <property type="match status" value="1"/>
</dbReference>
<name>A0A9D1HZT9_9FIRM</name>
<protein>
    <recommendedName>
        <fullName evidence="1">Stage 0 sporulation protein A homolog</fullName>
    </recommendedName>
</protein>
<dbReference type="GO" id="GO:0000976">
    <property type="term" value="F:transcription cis-regulatory region binding"/>
    <property type="evidence" value="ECO:0007669"/>
    <property type="project" value="TreeGrafter"/>
</dbReference>
<feature type="DNA-binding region" description="OmpR/PhoB-type" evidence="9">
    <location>
        <begin position="134"/>
        <end position="234"/>
    </location>
</feature>
<dbReference type="Pfam" id="PF00072">
    <property type="entry name" value="Response_reg"/>
    <property type="match status" value="1"/>
</dbReference>
<sequence>MAKEKILVIDDERAINKLVCSYLAKEQFIPLSAYNGEEALYLIEKENPDLIILDVMLPDTEGPALSLEIRKESNAPIIFLSCKTQEIDKIIALSAGGDDYMTKPFMPGELIARIKAHLRRQKSLVRNFSETQTGSVYEFEGLKIDFEAREIFVDGEEVNLTAKEFDIVKLLVENPRKVFPASQIFEAVWKTNCMENDSKTVMVYISTIRKKLERRPDSPGYIVSVRGVGYKFNHALSKNENDIPEDR</sequence>
<dbReference type="SUPFAM" id="SSF52172">
    <property type="entry name" value="CheY-like"/>
    <property type="match status" value="1"/>
</dbReference>
<comment type="caution">
    <text evidence="12">The sequence shown here is derived from an EMBL/GenBank/DDBJ whole genome shotgun (WGS) entry which is preliminary data.</text>
</comment>
<comment type="function">
    <text evidence="7">May play the central regulatory role in sporulation. It may be an element of the effector pathway responsible for the activation of sporulation genes in response to nutritional stress. Spo0A may act in concert with spo0H (a sigma factor) to control the expression of some genes that are critical to the sporulation process.</text>
</comment>
<evidence type="ECO:0000256" key="4">
    <source>
        <dbReference type="ARBA" id="ARBA00023015"/>
    </source>
</evidence>
<keyword evidence="2 8" id="KW-0597">Phosphoprotein</keyword>
<evidence type="ECO:0000259" key="10">
    <source>
        <dbReference type="PROSITE" id="PS50110"/>
    </source>
</evidence>
<dbReference type="InterPro" id="IPR036388">
    <property type="entry name" value="WH-like_DNA-bd_sf"/>
</dbReference>
<evidence type="ECO:0000256" key="7">
    <source>
        <dbReference type="ARBA" id="ARBA00024867"/>
    </source>
</evidence>
<evidence type="ECO:0000256" key="2">
    <source>
        <dbReference type="ARBA" id="ARBA00022553"/>
    </source>
</evidence>
<dbReference type="GO" id="GO:0000156">
    <property type="term" value="F:phosphorelay response regulator activity"/>
    <property type="evidence" value="ECO:0007669"/>
    <property type="project" value="TreeGrafter"/>
</dbReference>
<dbReference type="PANTHER" id="PTHR48111:SF40">
    <property type="entry name" value="PHOSPHATE REGULON TRANSCRIPTIONAL REGULATORY PROTEIN PHOB"/>
    <property type="match status" value="1"/>
</dbReference>
<evidence type="ECO:0000256" key="9">
    <source>
        <dbReference type="PROSITE-ProRule" id="PRU01091"/>
    </source>
</evidence>
<keyword evidence="4" id="KW-0805">Transcription regulation</keyword>
<evidence type="ECO:0000313" key="13">
    <source>
        <dbReference type="Proteomes" id="UP000824090"/>
    </source>
</evidence>
<organism evidence="12 13">
    <name type="scientific">Candidatus Allocopromorpha excrementigallinarum</name>
    <dbReference type="NCBI Taxonomy" id="2840742"/>
    <lineage>
        <taxon>Bacteria</taxon>
        <taxon>Bacillati</taxon>
        <taxon>Bacillota</taxon>
        <taxon>Clostridia</taxon>
        <taxon>Eubacteriales</taxon>
        <taxon>Eubacteriaceae</taxon>
        <taxon>Eubacteriaceae incertae sedis</taxon>
        <taxon>Candidatus Allocopromorpha</taxon>
    </lineage>
</organism>
<dbReference type="InterPro" id="IPR039420">
    <property type="entry name" value="WalR-like"/>
</dbReference>
<feature type="domain" description="Response regulatory" evidence="10">
    <location>
        <begin position="5"/>
        <end position="118"/>
    </location>
</feature>
<evidence type="ECO:0000256" key="6">
    <source>
        <dbReference type="ARBA" id="ARBA00023163"/>
    </source>
</evidence>
<dbReference type="InterPro" id="IPR011006">
    <property type="entry name" value="CheY-like_superfamily"/>
</dbReference>
<evidence type="ECO:0000256" key="3">
    <source>
        <dbReference type="ARBA" id="ARBA00023012"/>
    </source>
</evidence>
<accession>A0A9D1HZT9</accession>
<dbReference type="CDD" id="cd00383">
    <property type="entry name" value="trans_reg_C"/>
    <property type="match status" value="1"/>
</dbReference>
<evidence type="ECO:0000313" key="12">
    <source>
        <dbReference type="EMBL" id="HIU25586.1"/>
    </source>
</evidence>
<evidence type="ECO:0000256" key="1">
    <source>
        <dbReference type="ARBA" id="ARBA00018672"/>
    </source>
</evidence>
<dbReference type="PROSITE" id="PS50110">
    <property type="entry name" value="RESPONSE_REGULATORY"/>
    <property type="match status" value="1"/>
</dbReference>
<dbReference type="EMBL" id="DVMP01000073">
    <property type="protein sequence ID" value="HIU25586.1"/>
    <property type="molecule type" value="Genomic_DNA"/>
</dbReference>
<dbReference type="InterPro" id="IPR001789">
    <property type="entry name" value="Sig_transdc_resp-reg_receiver"/>
</dbReference>
<dbReference type="Gene3D" id="1.10.10.10">
    <property type="entry name" value="Winged helix-like DNA-binding domain superfamily/Winged helix DNA-binding domain"/>
    <property type="match status" value="1"/>
</dbReference>
<dbReference type="Proteomes" id="UP000824090">
    <property type="component" value="Unassembled WGS sequence"/>
</dbReference>
<dbReference type="InterPro" id="IPR001867">
    <property type="entry name" value="OmpR/PhoB-type_DNA-bd"/>
</dbReference>
<evidence type="ECO:0000259" key="11">
    <source>
        <dbReference type="PROSITE" id="PS51755"/>
    </source>
</evidence>
<dbReference type="FunFam" id="1.10.10.10:FF:000018">
    <property type="entry name" value="DNA-binding response regulator ResD"/>
    <property type="match status" value="1"/>
</dbReference>
<reference evidence="12" key="2">
    <citation type="journal article" date="2021" name="PeerJ">
        <title>Extensive microbial diversity within the chicken gut microbiome revealed by metagenomics and culture.</title>
        <authorList>
            <person name="Gilroy R."/>
            <person name="Ravi A."/>
            <person name="Getino M."/>
            <person name="Pursley I."/>
            <person name="Horton D.L."/>
            <person name="Alikhan N.F."/>
            <person name="Baker D."/>
            <person name="Gharbi K."/>
            <person name="Hall N."/>
            <person name="Watson M."/>
            <person name="Adriaenssens E.M."/>
            <person name="Foster-Nyarko E."/>
            <person name="Jarju S."/>
            <person name="Secka A."/>
            <person name="Antonio M."/>
            <person name="Oren A."/>
            <person name="Chaudhuri R.R."/>
            <person name="La Ragione R."/>
            <person name="Hildebrand F."/>
            <person name="Pallen M.J."/>
        </authorList>
    </citation>
    <scope>NUCLEOTIDE SEQUENCE</scope>
    <source>
        <strain evidence="12">ChiHcec3-6078</strain>
    </source>
</reference>
<dbReference type="Gene3D" id="6.10.250.690">
    <property type="match status" value="1"/>
</dbReference>
<feature type="domain" description="OmpR/PhoB-type" evidence="11">
    <location>
        <begin position="134"/>
        <end position="234"/>
    </location>
</feature>
<keyword evidence="5 9" id="KW-0238">DNA-binding</keyword>
<dbReference type="InterPro" id="IPR016032">
    <property type="entry name" value="Sig_transdc_resp-reg_C-effctor"/>
</dbReference>